<comment type="similarity">
    <text evidence="1">Belongs to the UDP-glycosyltransferase family.</text>
</comment>
<evidence type="ECO:0000313" key="4">
    <source>
        <dbReference type="Proteomes" id="UP001370490"/>
    </source>
</evidence>
<evidence type="ECO:0000313" key="3">
    <source>
        <dbReference type="EMBL" id="KAK6940170.1"/>
    </source>
</evidence>
<feature type="domain" description="Glycosyltransferase N-terminal" evidence="2">
    <location>
        <begin position="13"/>
        <end position="141"/>
    </location>
</feature>
<comment type="caution">
    <text evidence="3">The sequence shown here is derived from an EMBL/GenBank/DDBJ whole genome shotgun (WGS) entry which is preliminary data.</text>
</comment>
<evidence type="ECO:0000259" key="2">
    <source>
        <dbReference type="Pfam" id="PF26168"/>
    </source>
</evidence>
<dbReference type="GO" id="GO:0080043">
    <property type="term" value="F:quercetin 3-O-glucosyltransferase activity"/>
    <property type="evidence" value="ECO:0007669"/>
    <property type="project" value="TreeGrafter"/>
</dbReference>
<organism evidence="3 4">
    <name type="scientific">Dillenia turbinata</name>
    <dbReference type="NCBI Taxonomy" id="194707"/>
    <lineage>
        <taxon>Eukaryota</taxon>
        <taxon>Viridiplantae</taxon>
        <taxon>Streptophyta</taxon>
        <taxon>Embryophyta</taxon>
        <taxon>Tracheophyta</taxon>
        <taxon>Spermatophyta</taxon>
        <taxon>Magnoliopsida</taxon>
        <taxon>eudicotyledons</taxon>
        <taxon>Gunneridae</taxon>
        <taxon>Pentapetalae</taxon>
        <taxon>Dilleniales</taxon>
        <taxon>Dilleniaceae</taxon>
        <taxon>Dillenia</taxon>
    </lineage>
</organism>
<accession>A0AAN8ZNA6</accession>
<proteinExistence type="inferred from homology"/>
<gene>
    <name evidence="3" type="ORF">RJ641_029701</name>
</gene>
<dbReference type="SUPFAM" id="SSF53756">
    <property type="entry name" value="UDP-Glycosyltransferase/glycogen phosphorylase"/>
    <property type="match status" value="1"/>
</dbReference>
<dbReference type="PANTHER" id="PTHR11926:SF774">
    <property type="entry name" value="UDP-GLYCOSYLTRANSFERASE 85A1-RELATED"/>
    <property type="match status" value="1"/>
</dbReference>
<dbReference type="InterPro" id="IPR058980">
    <property type="entry name" value="Glyco_transf_N"/>
</dbReference>
<dbReference type="Pfam" id="PF26168">
    <property type="entry name" value="Glyco_transf_N"/>
    <property type="match status" value="1"/>
</dbReference>
<reference evidence="3 4" key="1">
    <citation type="submission" date="2023-12" db="EMBL/GenBank/DDBJ databases">
        <title>A high-quality genome assembly for Dillenia turbinata (Dilleniales).</title>
        <authorList>
            <person name="Chanderbali A."/>
        </authorList>
    </citation>
    <scope>NUCLEOTIDE SEQUENCE [LARGE SCALE GENOMIC DNA]</scope>
    <source>
        <strain evidence="3">LSX21</strain>
        <tissue evidence="3">Leaf</tissue>
    </source>
</reference>
<evidence type="ECO:0000256" key="1">
    <source>
        <dbReference type="ARBA" id="ARBA00009995"/>
    </source>
</evidence>
<dbReference type="GO" id="GO:0080044">
    <property type="term" value="F:quercetin 7-O-glucosyltransferase activity"/>
    <property type="evidence" value="ECO:0007669"/>
    <property type="project" value="TreeGrafter"/>
</dbReference>
<sequence>MDSLLQETKPHAVCLPFPAQGHVNPMLKVAKLLHSKGFHITFVNSEYNHRRLLKSIGAVALRGFPSFRFATIPDGLPPSDYDVTQHVPSLCESTRRTCLAPFRELVNDLNRFALSSLDVPRVTCIVSDGIMTFTLKVARELGIPDVLFWTNSAAGVMGYLQYRNLIQQGLVPLREQQTQMTSCSTSPSGKSRKFQKLLL</sequence>
<dbReference type="PANTHER" id="PTHR11926">
    <property type="entry name" value="GLUCOSYL/GLUCURONOSYL TRANSFERASES"/>
    <property type="match status" value="1"/>
</dbReference>
<dbReference type="Gene3D" id="3.40.50.2000">
    <property type="entry name" value="Glycogen Phosphorylase B"/>
    <property type="match status" value="1"/>
</dbReference>
<keyword evidence="4" id="KW-1185">Reference proteome</keyword>
<dbReference type="EMBL" id="JBAMMX010000005">
    <property type="protein sequence ID" value="KAK6940170.1"/>
    <property type="molecule type" value="Genomic_DNA"/>
</dbReference>
<protein>
    <recommendedName>
        <fullName evidence="2">Glycosyltransferase N-terminal domain-containing protein</fullName>
    </recommendedName>
</protein>
<name>A0AAN8ZNA6_9MAGN</name>
<dbReference type="Proteomes" id="UP001370490">
    <property type="component" value="Unassembled WGS sequence"/>
</dbReference>
<dbReference type="AlphaFoldDB" id="A0AAN8ZNA6"/>